<dbReference type="InterPro" id="IPR000119">
    <property type="entry name" value="Hist_DNA-bd"/>
</dbReference>
<comment type="similarity">
    <text evidence="3">Belongs to the bacterial histone-like protein family.</text>
</comment>
<keyword evidence="1" id="KW-0226">DNA condensation</keyword>
<evidence type="ECO:0000313" key="5">
    <source>
        <dbReference type="Proteomes" id="UP000386847"/>
    </source>
</evidence>
<dbReference type="PANTHER" id="PTHR33175">
    <property type="entry name" value="DNA-BINDING PROTEIN HU"/>
    <property type="match status" value="1"/>
</dbReference>
<dbReference type="Pfam" id="PF00216">
    <property type="entry name" value="Bac_DNA_binding"/>
    <property type="match status" value="1"/>
</dbReference>
<dbReference type="AlphaFoldDB" id="A0A5Q2FE26"/>
<dbReference type="CDD" id="cd14435">
    <property type="entry name" value="SPO1_TF1_like"/>
    <property type="match status" value="1"/>
</dbReference>
<dbReference type="Gene3D" id="4.10.520.10">
    <property type="entry name" value="IHF-like DNA-binding proteins"/>
    <property type="match status" value="1"/>
</dbReference>
<evidence type="ECO:0000256" key="2">
    <source>
        <dbReference type="ARBA" id="ARBA00023125"/>
    </source>
</evidence>
<dbReference type="KEGG" id="rain:Rai3103_08495"/>
<dbReference type="InterPro" id="IPR010992">
    <property type="entry name" value="IHF-like_DNA-bd_dom_sf"/>
</dbReference>
<evidence type="ECO:0000256" key="1">
    <source>
        <dbReference type="ARBA" id="ARBA00023067"/>
    </source>
</evidence>
<dbReference type="SMART" id="SM00411">
    <property type="entry name" value="BHL"/>
    <property type="match status" value="1"/>
</dbReference>
<dbReference type="GO" id="GO:0030527">
    <property type="term" value="F:structural constituent of chromatin"/>
    <property type="evidence" value="ECO:0007669"/>
    <property type="project" value="InterPro"/>
</dbReference>
<gene>
    <name evidence="4" type="ORF">Rai3103_08495</name>
</gene>
<dbReference type="PRINTS" id="PR01727">
    <property type="entry name" value="DNABINDINGHU"/>
</dbReference>
<proteinExistence type="inferred from homology"/>
<dbReference type="PANTHER" id="PTHR33175:SF3">
    <property type="entry name" value="DNA-BINDING PROTEIN HU-BETA"/>
    <property type="match status" value="1"/>
</dbReference>
<keyword evidence="5" id="KW-1185">Reference proteome</keyword>
<keyword evidence="2" id="KW-0238">DNA-binding</keyword>
<evidence type="ECO:0000256" key="3">
    <source>
        <dbReference type="RuleBase" id="RU003939"/>
    </source>
</evidence>
<dbReference type="GO" id="GO:0003677">
    <property type="term" value="F:DNA binding"/>
    <property type="evidence" value="ECO:0007669"/>
    <property type="project" value="UniProtKB-KW"/>
</dbReference>
<accession>A0A5Q2FE26</accession>
<reference evidence="4 5" key="1">
    <citation type="submission" date="2019-10" db="EMBL/GenBank/DDBJ databases">
        <title>Genomic analysis of Raineyella sp. CBA3103.</title>
        <authorList>
            <person name="Roh S.W."/>
        </authorList>
    </citation>
    <scope>NUCLEOTIDE SEQUENCE [LARGE SCALE GENOMIC DNA]</scope>
    <source>
        <strain evidence="4 5">CBA3103</strain>
    </source>
</reference>
<name>A0A5Q2FE26_9ACTN</name>
<dbReference type="RefSeq" id="WP_153572234.1">
    <property type="nucleotide sequence ID" value="NZ_CP045725.1"/>
</dbReference>
<organism evidence="4 5">
    <name type="scientific">Raineyella fluvialis</name>
    <dbReference type="NCBI Taxonomy" id="2662261"/>
    <lineage>
        <taxon>Bacteria</taxon>
        <taxon>Bacillati</taxon>
        <taxon>Actinomycetota</taxon>
        <taxon>Actinomycetes</taxon>
        <taxon>Propionibacteriales</taxon>
        <taxon>Propionibacteriaceae</taxon>
        <taxon>Raineyella</taxon>
    </lineage>
</organism>
<sequence length="93" mass="9897">MNRTELVAAVAERAGLSKEDANRALTALNDSLMEAAQQGQKVQIPGLLTLEVVERAARSGRNPRTGETMEISAKRAVRLTPGAALKRAANGEE</sequence>
<dbReference type="SUPFAM" id="SSF47729">
    <property type="entry name" value="IHF-like DNA-binding proteins"/>
    <property type="match status" value="1"/>
</dbReference>
<dbReference type="Proteomes" id="UP000386847">
    <property type="component" value="Chromosome"/>
</dbReference>
<protein>
    <submittedName>
        <fullName evidence="4">Integration host factor</fullName>
    </submittedName>
</protein>
<dbReference type="EMBL" id="CP045725">
    <property type="protein sequence ID" value="QGF23704.1"/>
    <property type="molecule type" value="Genomic_DNA"/>
</dbReference>
<evidence type="ECO:0000313" key="4">
    <source>
        <dbReference type="EMBL" id="QGF23704.1"/>
    </source>
</evidence>
<dbReference type="GO" id="GO:0030261">
    <property type="term" value="P:chromosome condensation"/>
    <property type="evidence" value="ECO:0007669"/>
    <property type="project" value="UniProtKB-KW"/>
</dbReference>